<dbReference type="InterPro" id="IPR022029">
    <property type="entry name" value="YoaR-like_PG-bd"/>
</dbReference>
<protein>
    <submittedName>
        <fullName evidence="3">Vancomycin resistance protein YoaR</fullName>
    </submittedName>
</protein>
<organism evidence="3 4">
    <name type="scientific">Clostridium algifaecis</name>
    <dbReference type="NCBI Taxonomy" id="1472040"/>
    <lineage>
        <taxon>Bacteria</taxon>
        <taxon>Bacillati</taxon>
        <taxon>Bacillota</taxon>
        <taxon>Clostridia</taxon>
        <taxon>Eubacteriales</taxon>
        <taxon>Clostridiaceae</taxon>
        <taxon>Clostridium</taxon>
    </lineage>
</organism>
<dbReference type="PANTHER" id="PTHR35788">
    <property type="entry name" value="EXPORTED PROTEIN-RELATED"/>
    <property type="match status" value="1"/>
</dbReference>
<dbReference type="RefSeq" id="WP_209703376.1">
    <property type="nucleotide sequence ID" value="NZ_JAGGLM010000034.1"/>
</dbReference>
<keyword evidence="1" id="KW-0472">Membrane</keyword>
<dbReference type="InterPro" id="IPR052913">
    <property type="entry name" value="Glycopeptide_resist_protein"/>
</dbReference>
<keyword evidence="1" id="KW-1133">Transmembrane helix</keyword>
<keyword evidence="1" id="KW-0812">Transmembrane</keyword>
<evidence type="ECO:0000256" key="1">
    <source>
        <dbReference type="SAM" id="Phobius"/>
    </source>
</evidence>
<accession>A0ABS4KVT4</accession>
<dbReference type="PANTHER" id="PTHR35788:SF1">
    <property type="entry name" value="EXPORTED PROTEIN"/>
    <property type="match status" value="1"/>
</dbReference>
<name>A0ABS4KVT4_9CLOT</name>
<evidence type="ECO:0000313" key="4">
    <source>
        <dbReference type="Proteomes" id="UP001519307"/>
    </source>
</evidence>
<feature type="transmembrane region" description="Helical" evidence="1">
    <location>
        <begin position="21"/>
        <end position="42"/>
    </location>
</feature>
<gene>
    <name evidence="3" type="ORF">J2Z42_002875</name>
</gene>
<evidence type="ECO:0000313" key="3">
    <source>
        <dbReference type="EMBL" id="MBP2034144.1"/>
    </source>
</evidence>
<dbReference type="EMBL" id="JAGGLM010000034">
    <property type="protein sequence ID" value="MBP2034144.1"/>
    <property type="molecule type" value="Genomic_DNA"/>
</dbReference>
<proteinExistence type="predicted"/>
<comment type="caution">
    <text evidence="3">The sequence shown here is derived from an EMBL/GenBank/DDBJ whole genome shotgun (WGS) entry which is preliminary data.</text>
</comment>
<reference evidence="3 4" key="1">
    <citation type="submission" date="2021-03" db="EMBL/GenBank/DDBJ databases">
        <title>Genomic Encyclopedia of Type Strains, Phase IV (KMG-IV): sequencing the most valuable type-strain genomes for metagenomic binning, comparative biology and taxonomic classification.</title>
        <authorList>
            <person name="Goeker M."/>
        </authorList>
    </citation>
    <scope>NUCLEOTIDE SEQUENCE [LARGE SCALE GENOMIC DNA]</scope>
    <source>
        <strain evidence="3 4">DSM 28783</strain>
    </source>
</reference>
<evidence type="ECO:0000259" key="2">
    <source>
        <dbReference type="Pfam" id="PF12229"/>
    </source>
</evidence>
<dbReference type="InterPro" id="IPR007391">
    <property type="entry name" value="Vancomycin_resist_VanW"/>
</dbReference>
<dbReference type="Pfam" id="PF12229">
    <property type="entry name" value="PG_binding_4"/>
    <property type="match status" value="1"/>
</dbReference>
<sequence>MGETNNSRWSKRKLYKKRLTIALIAVLLVFLSIISGFIVYNYNDIKYWNDLIYPGVSVESLNLSGKTKSEAKDMINKIYSEKLKDKKINISVGDKNYVLNYSSINVKFDIDGAVDSAYSYGKNSNIFKKYELLRHSKPVDYNLKFSFNEKPVKELVKQIASEVDRKPVNASMKMGPTAFNIVSEQSGAQLDQKDLQNQLLSKINYYLDSNFSEDLNVKGSLKTVSPKIKSSDLKSVDTLISTFSTNYSSSSSERANNITLATNSIDGTIVMPGKEFSFNGVVGERTAAKGYKAAPVIIGDKLESGLGGGICQVSTTLYNAVNKANLISTERVHHTMPVHYVPEGMDATVDYGNIDYKFKNNFKFPVYLQAYTSGGNIIFNIYSNSAAGK</sequence>
<keyword evidence="4" id="KW-1185">Reference proteome</keyword>
<dbReference type="Proteomes" id="UP001519307">
    <property type="component" value="Unassembled WGS sequence"/>
</dbReference>
<feature type="domain" description="YoaR-like putative peptidoglycan binding" evidence="2">
    <location>
        <begin position="97"/>
        <end position="204"/>
    </location>
</feature>
<dbReference type="Pfam" id="PF04294">
    <property type="entry name" value="VanW"/>
    <property type="match status" value="1"/>
</dbReference>